<protein>
    <recommendedName>
        <fullName evidence="6">Outer membrane protein assembly factor BamC</fullName>
    </recommendedName>
</protein>
<dbReference type="Gene3D" id="3.30.310.170">
    <property type="entry name" value="Outer membrane protein assembly factor BamC"/>
    <property type="match status" value="1"/>
</dbReference>
<proteinExistence type="inferred from homology"/>
<keyword evidence="1 6" id="KW-0732">Signal</keyword>
<dbReference type="Pfam" id="PF06804">
    <property type="entry name" value="Lipoprotein_18"/>
    <property type="match status" value="1"/>
</dbReference>
<dbReference type="Gene3D" id="3.30.530.50">
    <property type="match status" value="1"/>
</dbReference>
<comment type="subcellular location">
    <subcellularLocation>
        <location evidence="6">Cell outer membrane</location>
        <topology evidence="6">Lipid-anchor</topology>
    </subcellularLocation>
</comment>
<dbReference type="GO" id="GO:0051205">
    <property type="term" value="P:protein insertion into membrane"/>
    <property type="evidence" value="ECO:0007669"/>
    <property type="project" value="UniProtKB-UniRule"/>
</dbReference>
<evidence type="ECO:0000256" key="3">
    <source>
        <dbReference type="ARBA" id="ARBA00023139"/>
    </source>
</evidence>
<organism evidence="7 8">
    <name type="scientific">Paraglaciecola mesophila</name>
    <dbReference type="NCBI Taxonomy" id="197222"/>
    <lineage>
        <taxon>Bacteria</taxon>
        <taxon>Pseudomonadati</taxon>
        <taxon>Pseudomonadota</taxon>
        <taxon>Gammaproteobacteria</taxon>
        <taxon>Alteromonadales</taxon>
        <taxon>Alteromonadaceae</taxon>
        <taxon>Paraglaciecola</taxon>
    </lineage>
</organism>
<dbReference type="GO" id="GO:0043165">
    <property type="term" value="P:Gram-negative-bacterium-type cell outer membrane assembly"/>
    <property type="evidence" value="ECO:0007669"/>
    <property type="project" value="UniProtKB-UniRule"/>
</dbReference>
<dbReference type="InterPro" id="IPR042268">
    <property type="entry name" value="BamC_C"/>
</dbReference>
<dbReference type="Proteomes" id="UP000464524">
    <property type="component" value="Chromosome"/>
</dbReference>
<dbReference type="RefSeq" id="WP_160178468.1">
    <property type="nucleotide sequence ID" value="NZ_CP047656.1"/>
</dbReference>
<keyword evidence="3 6" id="KW-0564">Palmitate</keyword>
<reference evidence="7 8" key="1">
    <citation type="submission" date="2019-12" db="EMBL/GenBank/DDBJ databases">
        <title>Genome sequencing and assembly of endphytes of Porphyra tenera.</title>
        <authorList>
            <person name="Park J.M."/>
            <person name="Shin R."/>
            <person name="Jo S.H."/>
        </authorList>
    </citation>
    <scope>NUCLEOTIDE SEQUENCE [LARGE SCALE GENOMIC DNA]</scope>
    <source>
        <strain evidence="7 8">GPM4</strain>
    </source>
</reference>
<comment type="subunit">
    <text evidence="6">Part of the Bam complex.</text>
</comment>
<dbReference type="AlphaFoldDB" id="A0A857JF24"/>
<sequence>MTTKFFIGTAIAVSVLSACSSLEERQIASGNFEYTKQQPGKDIQVPADVDRPNFSQAYKLPALDENAPRNFIGKDLKVVSPALVLPLVTGSHVDDGSKDAKVFFDQVDDSQPLDTTIWNSLLSYLEEQGIGIESFDKDKQRLVTDWVVAKEILDDHWYSWSSIERDTSQRFEFDLEMKSHGRTATLNAHLVDYQERQGQSVVAEKSDVDSRAKEVDILNKVIGHYEYQIRVADAKRLREIRRGMQISIGQDGEDAPAFIIDSNYDTAWPRVLLVLRKLGFDVKDYDKSNGLLFVKYNGAESGWWDSIWSNNENALPLEKQEYRFRVEESGEQTSLTVLDNESTPFTKDKLSGLYDVFARVMADDNLDI</sequence>
<gene>
    <name evidence="6" type="primary">bamC</name>
    <name evidence="7" type="ORF">FX988_00832</name>
</gene>
<name>A0A857JF24_9ALTE</name>
<dbReference type="InterPro" id="IPR014524">
    <property type="entry name" value="BamC"/>
</dbReference>
<evidence type="ECO:0000313" key="8">
    <source>
        <dbReference type="Proteomes" id="UP000464524"/>
    </source>
</evidence>
<keyword evidence="2 6" id="KW-0472">Membrane</keyword>
<accession>A0A857JF24</accession>
<dbReference type="HAMAP" id="MF_00924">
    <property type="entry name" value="OM_assembly_BamC"/>
    <property type="match status" value="1"/>
</dbReference>
<evidence type="ECO:0000256" key="6">
    <source>
        <dbReference type="HAMAP-Rule" id="MF_00924"/>
    </source>
</evidence>
<dbReference type="InterPro" id="IPR010653">
    <property type="entry name" value="NlpB/DapX"/>
</dbReference>
<comment type="similarity">
    <text evidence="6">Belongs to the BamC family.</text>
</comment>
<evidence type="ECO:0000256" key="1">
    <source>
        <dbReference type="ARBA" id="ARBA00022729"/>
    </source>
</evidence>
<evidence type="ECO:0000256" key="5">
    <source>
        <dbReference type="ARBA" id="ARBA00023288"/>
    </source>
</evidence>
<dbReference type="EMBL" id="CP047656">
    <property type="protein sequence ID" value="QHJ10613.1"/>
    <property type="molecule type" value="Genomic_DNA"/>
</dbReference>
<keyword evidence="4 6" id="KW-0998">Cell outer membrane</keyword>
<dbReference type="OrthoDB" id="5598420at2"/>
<evidence type="ECO:0000313" key="7">
    <source>
        <dbReference type="EMBL" id="QHJ10613.1"/>
    </source>
</evidence>
<evidence type="ECO:0000256" key="4">
    <source>
        <dbReference type="ARBA" id="ARBA00023237"/>
    </source>
</evidence>
<dbReference type="KEGG" id="pmes:FX988_00832"/>
<dbReference type="GO" id="GO:0009279">
    <property type="term" value="C:cell outer membrane"/>
    <property type="evidence" value="ECO:0007669"/>
    <property type="project" value="UniProtKB-SubCell"/>
</dbReference>
<keyword evidence="8" id="KW-1185">Reference proteome</keyword>
<keyword evidence="5 6" id="KW-0449">Lipoprotein</keyword>
<evidence type="ECO:0000256" key="2">
    <source>
        <dbReference type="ARBA" id="ARBA00023136"/>
    </source>
</evidence>
<dbReference type="PROSITE" id="PS51257">
    <property type="entry name" value="PROKAR_LIPOPROTEIN"/>
    <property type="match status" value="1"/>
</dbReference>
<comment type="function">
    <text evidence="6">Part of the outer membrane protein assembly complex, which is involved in assembly and insertion of beta-barrel proteins into the outer membrane.</text>
</comment>